<keyword evidence="5 6" id="KW-0560">Oxidoreductase</keyword>
<name>A0A5Q2RMJ1_9ACTN</name>
<dbReference type="InterPro" id="IPR046373">
    <property type="entry name" value="Acyl-CoA_Oxase/DH_mid-dom_sf"/>
</dbReference>
<evidence type="ECO:0000256" key="6">
    <source>
        <dbReference type="RuleBase" id="RU362125"/>
    </source>
</evidence>
<dbReference type="GO" id="GO:0050660">
    <property type="term" value="F:flavin adenine dinucleotide binding"/>
    <property type="evidence" value="ECO:0007669"/>
    <property type="project" value="InterPro"/>
</dbReference>
<evidence type="ECO:0000313" key="10">
    <source>
        <dbReference type="EMBL" id="QGG95090.1"/>
    </source>
</evidence>
<dbReference type="SUPFAM" id="SSF56645">
    <property type="entry name" value="Acyl-CoA dehydrogenase NM domain-like"/>
    <property type="match status" value="1"/>
</dbReference>
<accession>A0A5Q2RMJ1</accession>
<dbReference type="PANTHER" id="PTHR43292">
    <property type="entry name" value="ACYL-COA DEHYDROGENASE"/>
    <property type="match status" value="1"/>
</dbReference>
<proteinExistence type="inferred from homology"/>
<dbReference type="KEGG" id="atq:GH723_08225"/>
<dbReference type="Proteomes" id="UP000334019">
    <property type="component" value="Chromosome"/>
</dbReference>
<dbReference type="InterPro" id="IPR009075">
    <property type="entry name" value="AcylCo_DH/oxidase_C"/>
</dbReference>
<dbReference type="RefSeq" id="WP_153759198.1">
    <property type="nucleotide sequence ID" value="NZ_CP045851.1"/>
</dbReference>
<evidence type="ECO:0000256" key="1">
    <source>
        <dbReference type="ARBA" id="ARBA00001974"/>
    </source>
</evidence>
<dbReference type="AlphaFoldDB" id="A0A5Q2RMJ1"/>
<dbReference type="InterPro" id="IPR013786">
    <property type="entry name" value="AcylCoA_DH/ox_N"/>
</dbReference>
<gene>
    <name evidence="10" type="ORF">GH723_08225</name>
</gene>
<dbReference type="EMBL" id="CP045851">
    <property type="protein sequence ID" value="QGG95090.1"/>
    <property type="molecule type" value="Genomic_DNA"/>
</dbReference>
<evidence type="ECO:0000256" key="5">
    <source>
        <dbReference type="ARBA" id="ARBA00023002"/>
    </source>
</evidence>
<protein>
    <submittedName>
        <fullName evidence="10">Acyl-CoA dehydrogenase</fullName>
    </submittedName>
</protein>
<dbReference type="Gene3D" id="1.10.540.10">
    <property type="entry name" value="Acyl-CoA dehydrogenase/oxidase, N-terminal domain"/>
    <property type="match status" value="1"/>
</dbReference>
<dbReference type="Pfam" id="PF02771">
    <property type="entry name" value="Acyl-CoA_dh_N"/>
    <property type="match status" value="1"/>
</dbReference>
<evidence type="ECO:0000256" key="3">
    <source>
        <dbReference type="ARBA" id="ARBA00022630"/>
    </source>
</evidence>
<dbReference type="Gene3D" id="1.20.140.10">
    <property type="entry name" value="Butyryl-CoA Dehydrogenase, subunit A, domain 3"/>
    <property type="match status" value="1"/>
</dbReference>
<dbReference type="InterPro" id="IPR036250">
    <property type="entry name" value="AcylCo_DH-like_C"/>
</dbReference>
<dbReference type="GO" id="GO:0003995">
    <property type="term" value="F:acyl-CoA dehydrogenase activity"/>
    <property type="evidence" value="ECO:0007669"/>
    <property type="project" value="InterPro"/>
</dbReference>
<dbReference type="Pfam" id="PF02770">
    <property type="entry name" value="Acyl-CoA_dh_M"/>
    <property type="match status" value="1"/>
</dbReference>
<dbReference type="InterPro" id="IPR006091">
    <property type="entry name" value="Acyl-CoA_Oxase/DH_mid-dom"/>
</dbReference>
<dbReference type="FunFam" id="2.40.110.10:FF:000011">
    <property type="entry name" value="Acyl-CoA dehydrogenase FadE34"/>
    <property type="match status" value="1"/>
</dbReference>
<comment type="cofactor">
    <cofactor evidence="1 6">
        <name>FAD</name>
        <dbReference type="ChEBI" id="CHEBI:57692"/>
    </cofactor>
</comment>
<dbReference type="GO" id="GO:0005886">
    <property type="term" value="C:plasma membrane"/>
    <property type="evidence" value="ECO:0007669"/>
    <property type="project" value="TreeGrafter"/>
</dbReference>
<reference evidence="10 11" key="1">
    <citation type="submission" date="2019-11" db="EMBL/GenBank/DDBJ databases">
        <authorList>
            <person name="He Y."/>
        </authorList>
    </citation>
    <scope>NUCLEOTIDE SEQUENCE [LARGE SCALE GENOMIC DNA]</scope>
    <source>
        <strain evidence="10 11">SCSIO 58843</strain>
    </source>
</reference>
<keyword evidence="11" id="KW-1185">Reference proteome</keyword>
<organism evidence="10 11">
    <name type="scientific">Actinomarinicola tropica</name>
    <dbReference type="NCBI Taxonomy" id="2789776"/>
    <lineage>
        <taxon>Bacteria</taxon>
        <taxon>Bacillati</taxon>
        <taxon>Actinomycetota</taxon>
        <taxon>Acidimicrobiia</taxon>
        <taxon>Acidimicrobiales</taxon>
        <taxon>Iamiaceae</taxon>
        <taxon>Actinomarinicola</taxon>
    </lineage>
</organism>
<evidence type="ECO:0000259" key="8">
    <source>
        <dbReference type="Pfam" id="PF02770"/>
    </source>
</evidence>
<dbReference type="SUPFAM" id="SSF47203">
    <property type="entry name" value="Acyl-CoA dehydrogenase C-terminal domain-like"/>
    <property type="match status" value="1"/>
</dbReference>
<feature type="domain" description="Acyl-CoA oxidase/dehydrogenase middle" evidence="8">
    <location>
        <begin position="122"/>
        <end position="216"/>
    </location>
</feature>
<evidence type="ECO:0000256" key="4">
    <source>
        <dbReference type="ARBA" id="ARBA00022827"/>
    </source>
</evidence>
<dbReference type="Gene3D" id="2.40.110.10">
    <property type="entry name" value="Butyryl-CoA Dehydrogenase, subunit A, domain 2"/>
    <property type="match status" value="1"/>
</dbReference>
<dbReference type="InterPro" id="IPR006089">
    <property type="entry name" value="Acyl-CoA_DH_CS"/>
</dbReference>
<dbReference type="Pfam" id="PF00441">
    <property type="entry name" value="Acyl-CoA_dh_1"/>
    <property type="match status" value="1"/>
</dbReference>
<keyword evidence="3 6" id="KW-0285">Flavoprotein</keyword>
<dbReference type="InterPro" id="IPR052161">
    <property type="entry name" value="Mycobact_Acyl-CoA_DH"/>
</dbReference>
<sequence length="381" mass="41511">MDFALDPALDALASEAAALGASWARSDGIREDSWLVGNDVAFAAELGRRGWLGMTWPTEVGGGGRSPLERFVVFEALISVGAPIASSWFADRQIGPTLLEYGTPDQQQRWLPDIVAGRSLWCIGMSEPDAGSDVASLRTRAVRDGDHWVVDGQKIWTSGAADADWCYLICRTDPDAPPHQGLSELVVDVRSPGVEVLPVRDAVGNEHFCEVRFDGVRVPASHLVGTENGSFRQVMRQMEHERGGIDRLVSNRALYLDVRPLADRDDPMVRQEVAALETGYRIGRLMVLREVLGQAPAGFSAATKTFCTELEQRIADFATRVLGPHATLWADESTPALAGRAARAVCYAPGYTIMGGTTQILRNILGERVLGLPREPRPPRD</sequence>
<evidence type="ECO:0000259" key="9">
    <source>
        <dbReference type="Pfam" id="PF02771"/>
    </source>
</evidence>
<dbReference type="PROSITE" id="PS00072">
    <property type="entry name" value="ACYL_COA_DH_1"/>
    <property type="match status" value="1"/>
</dbReference>
<evidence type="ECO:0000259" key="7">
    <source>
        <dbReference type="Pfam" id="PF00441"/>
    </source>
</evidence>
<keyword evidence="4 6" id="KW-0274">FAD</keyword>
<dbReference type="PANTHER" id="PTHR43292:SF4">
    <property type="entry name" value="ACYL-COA DEHYDROGENASE FADE34"/>
    <property type="match status" value="1"/>
</dbReference>
<comment type="similarity">
    <text evidence="2 6">Belongs to the acyl-CoA dehydrogenase family.</text>
</comment>
<evidence type="ECO:0000256" key="2">
    <source>
        <dbReference type="ARBA" id="ARBA00009347"/>
    </source>
</evidence>
<dbReference type="InterPro" id="IPR037069">
    <property type="entry name" value="AcylCoA_DH/ox_N_sf"/>
</dbReference>
<feature type="domain" description="Acyl-CoA dehydrogenase/oxidase N-terminal" evidence="9">
    <location>
        <begin position="42"/>
        <end position="117"/>
    </location>
</feature>
<feature type="domain" description="Acyl-CoA dehydrogenase/oxidase C-terminal" evidence="7">
    <location>
        <begin position="233"/>
        <end position="370"/>
    </location>
</feature>
<dbReference type="InterPro" id="IPR009100">
    <property type="entry name" value="AcylCoA_DH/oxidase_NM_dom_sf"/>
</dbReference>
<evidence type="ECO:0000313" key="11">
    <source>
        <dbReference type="Proteomes" id="UP000334019"/>
    </source>
</evidence>